<dbReference type="AlphaFoldDB" id="A0A2C8FCB5"/>
<sequence length="62" mass="7450">MKKTVTEPLNLHNLIRAVSHENAKKVIFLFIACSFFCYKRKEIFQVCNRTQETMKFQLIKDR</sequence>
<accession>A0A2C8FCB5</accession>
<evidence type="ECO:0000313" key="1">
    <source>
        <dbReference type="EMBL" id="SOB60166.1"/>
    </source>
</evidence>
<name>A0A2C8FCB5_9BACT</name>
<protein>
    <submittedName>
        <fullName evidence="1">Uncharacterized protein</fullName>
    </submittedName>
</protein>
<dbReference type="Proteomes" id="UP000219215">
    <property type="component" value="Chromosome DPRO"/>
</dbReference>
<reference evidence="2" key="1">
    <citation type="submission" date="2017-09" db="EMBL/GenBank/DDBJ databases">
        <authorList>
            <person name="Regsiter A."/>
            <person name="William W."/>
        </authorList>
    </citation>
    <scope>NUCLEOTIDE SEQUENCE [LARGE SCALE GENOMIC DNA]</scope>
    <source>
        <strain evidence="2">500-1</strain>
    </source>
</reference>
<dbReference type="EMBL" id="LT907975">
    <property type="protein sequence ID" value="SOB60166.1"/>
    <property type="molecule type" value="Genomic_DNA"/>
</dbReference>
<dbReference type="KEGG" id="pprf:DPRO_3254"/>
<gene>
    <name evidence="1" type="ORF">DPRO_3254</name>
</gene>
<keyword evidence="2" id="KW-1185">Reference proteome</keyword>
<evidence type="ECO:0000313" key="2">
    <source>
        <dbReference type="Proteomes" id="UP000219215"/>
    </source>
</evidence>
<organism evidence="1 2">
    <name type="scientific">Pseudodesulfovibrio profundus</name>
    <dbReference type="NCBI Taxonomy" id="57320"/>
    <lineage>
        <taxon>Bacteria</taxon>
        <taxon>Pseudomonadati</taxon>
        <taxon>Thermodesulfobacteriota</taxon>
        <taxon>Desulfovibrionia</taxon>
        <taxon>Desulfovibrionales</taxon>
        <taxon>Desulfovibrionaceae</taxon>
    </lineage>
</organism>
<proteinExistence type="predicted"/>